<gene>
    <name evidence="1" type="ORF">DFI_16650</name>
</gene>
<name>A0A221T1P2_9DEIO</name>
<dbReference type="SUPFAM" id="SSF46785">
    <property type="entry name" value="Winged helix' DNA-binding domain"/>
    <property type="match status" value="1"/>
</dbReference>
<dbReference type="AlphaFoldDB" id="A0A221T1P2"/>
<geneLocation type="plasmid" evidence="2">
    <name>pdfi2</name>
</geneLocation>
<evidence type="ECO:0000313" key="2">
    <source>
        <dbReference type="Proteomes" id="UP000259030"/>
    </source>
</evidence>
<keyword evidence="2" id="KW-1185">Reference proteome</keyword>
<dbReference type="KEGG" id="dfc:DFI_16650"/>
<sequence length="222" mass="23827">MTGPASGSLPVLTSLDVHTSQAAQAPLDPRTARLLEVFQAPCSASDAAARLDLPLDRVLYRVQRLEQAGLLRHVDTLARPGRPIRRYQVAARAFFVPFAVTPYETLEAYLAEAEREVTAFVQRNVARTLEGTGRGWGLRVAPGADGHLHSKLAVSADEDWAMTPDGPALLSFVYPALRLDFADAKALQAELMAVFHRYAGKGGAAPYACGITLCPVAQPPAP</sequence>
<dbReference type="Pfam" id="PF12840">
    <property type="entry name" value="HTH_20"/>
    <property type="match status" value="1"/>
</dbReference>
<dbReference type="InterPro" id="IPR036390">
    <property type="entry name" value="WH_DNA-bd_sf"/>
</dbReference>
<dbReference type="InterPro" id="IPR036388">
    <property type="entry name" value="WH-like_DNA-bd_sf"/>
</dbReference>
<keyword evidence="1" id="KW-0614">Plasmid</keyword>
<reference evidence="1 2" key="1">
    <citation type="submission" date="2017-05" db="EMBL/GenBank/DDBJ databases">
        <title>The complete genome sequence of Deinococcus ficus isolated from the rhizosphere of the Ficus religiosa L. in Taiwan.</title>
        <authorList>
            <person name="Wu K.-M."/>
            <person name="Liao T.-L."/>
            <person name="Liu Y.-M."/>
            <person name="Young C.-C."/>
            <person name="Tsai S.-F."/>
        </authorList>
    </citation>
    <scope>NUCLEOTIDE SEQUENCE [LARGE SCALE GENOMIC DNA]</scope>
    <source>
        <strain evidence="1 2">CC-FR2-10</strain>
        <plasmid evidence="2">pdfi2</plasmid>
    </source>
</reference>
<protein>
    <submittedName>
        <fullName evidence="1">Transcriptional regulator</fullName>
    </submittedName>
</protein>
<organism evidence="1 2">
    <name type="scientific">Deinococcus ficus</name>
    <dbReference type="NCBI Taxonomy" id="317577"/>
    <lineage>
        <taxon>Bacteria</taxon>
        <taxon>Thermotogati</taxon>
        <taxon>Deinococcota</taxon>
        <taxon>Deinococci</taxon>
        <taxon>Deinococcales</taxon>
        <taxon>Deinococcaceae</taxon>
        <taxon>Deinococcus</taxon>
    </lineage>
</organism>
<proteinExistence type="predicted"/>
<dbReference type="Proteomes" id="UP000259030">
    <property type="component" value="Plasmid pDFI2"/>
</dbReference>
<dbReference type="Gene3D" id="1.10.10.10">
    <property type="entry name" value="Winged helix-like DNA-binding domain superfamily/Winged helix DNA-binding domain"/>
    <property type="match status" value="1"/>
</dbReference>
<dbReference type="EMBL" id="CP021083">
    <property type="protein sequence ID" value="ASN82823.1"/>
    <property type="molecule type" value="Genomic_DNA"/>
</dbReference>
<evidence type="ECO:0000313" key="1">
    <source>
        <dbReference type="EMBL" id="ASN82823.1"/>
    </source>
</evidence>
<accession>A0A221T1P2</accession>